<dbReference type="GO" id="GO:1990904">
    <property type="term" value="C:ribonucleoprotein complex"/>
    <property type="evidence" value="ECO:0007669"/>
    <property type="project" value="UniProtKB-KW"/>
</dbReference>
<dbReference type="PANTHER" id="PTHR11205">
    <property type="entry name" value="RIBOSOMAL PROTEIN S7"/>
    <property type="match status" value="1"/>
</dbReference>
<keyword evidence="10" id="KW-1185">Reference proteome</keyword>
<protein>
    <recommendedName>
        <fullName evidence="7">Small ribosomal subunit protein uS7m</fullName>
    </recommendedName>
</protein>
<dbReference type="HOGENOM" id="CLU_049057_0_0_1"/>
<reference evidence="9 10" key="1">
    <citation type="journal article" date="2015" name="Genome Announc.">
        <title>Draft Genome Sequence and Gene Annotation of the Entomopathogenic Fungus Verticillium hemipterigenum.</title>
        <authorList>
            <person name="Horn F."/>
            <person name="Habel A."/>
            <person name="Scharf D.H."/>
            <person name="Dworschak J."/>
            <person name="Brakhage A.A."/>
            <person name="Guthke R."/>
            <person name="Hertweck C."/>
            <person name="Linde J."/>
        </authorList>
    </citation>
    <scope>NUCLEOTIDE SEQUENCE [LARGE SCALE GENOMIC DNA]</scope>
</reference>
<dbReference type="GO" id="GO:0006412">
    <property type="term" value="P:translation"/>
    <property type="evidence" value="ECO:0007669"/>
    <property type="project" value="InterPro"/>
</dbReference>
<evidence type="ECO:0000256" key="2">
    <source>
        <dbReference type="ARBA" id="ARBA00007151"/>
    </source>
</evidence>
<comment type="function">
    <text evidence="6">Component of the mitochondrial ribosome (mitoribosome), a dedicated translation machinery responsible for the synthesis of mitochondrial genome-encoded proteins, including at least some of the essential transmembrane subunits of the mitochondrial respiratory chain. The mitoribosomes are attached to the mitochondrial inner membrane and translation products are cotranslationally integrated into the membrane.</text>
</comment>
<evidence type="ECO:0000256" key="1">
    <source>
        <dbReference type="ARBA" id="ARBA00004173"/>
    </source>
</evidence>
<dbReference type="STRING" id="1531966.A0A0A1T8G7"/>
<evidence type="ECO:0000256" key="6">
    <source>
        <dbReference type="ARBA" id="ARBA00037226"/>
    </source>
</evidence>
<evidence type="ECO:0000256" key="3">
    <source>
        <dbReference type="ARBA" id="ARBA00022980"/>
    </source>
</evidence>
<proteinExistence type="inferred from homology"/>
<dbReference type="FunFam" id="1.10.455.10:FF:000006">
    <property type="entry name" value="37S ribosomal protein S7, mitochondrial"/>
    <property type="match status" value="1"/>
</dbReference>
<evidence type="ECO:0000259" key="8">
    <source>
        <dbReference type="Pfam" id="PF00177"/>
    </source>
</evidence>
<keyword evidence="5" id="KW-0687">Ribonucleoprotein</keyword>
<dbReference type="Proteomes" id="UP000039046">
    <property type="component" value="Unassembled WGS sequence"/>
</dbReference>
<evidence type="ECO:0000256" key="4">
    <source>
        <dbReference type="ARBA" id="ARBA00023128"/>
    </source>
</evidence>
<dbReference type="InterPro" id="IPR047988">
    <property type="entry name" value="Ribosomal_uS7m_fungi"/>
</dbReference>
<organism evidence="9 10">
    <name type="scientific">[Torrubiella] hemipterigena</name>
    <dbReference type="NCBI Taxonomy" id="1531966"/>
    <lineage>
        <taxon>Eukaryota</taxon>
        <taxon>Fungi</taxon>
        <taxon>Dikarya</taxon>
        <taxon>Ascomycota</taxon>
        <taxon>Pezizomycotina</taxon>
        <taxon>Sordariomycetes</taxon>
        <taxon>Hypocreomycetidae</taxon>
        <taxon>Hypocreales</taxon>
        <taxon>Clavicipitaceae</taxon>
        <taxon>Clavicipitaceae incertae sedis</taxon>
        <taxon>'Torrubiella' clade</taxon>
    </lineage>
</organism>
<sequence length="320" mass="34522">MAASQRIWGACRSLALRPLPASRATFGRRIAAPVSRFYSSETTPTATNGPTSSIANDIPEDRIDDEMLETLLYGGRVSANQQEGGLTAAQEEMLYRGGAIPPAQEAAALLAKEESLATIENGLQNPGHKFPLPALPLGEGSKLKTRYHPVLEQLSRLVMRDGKLSVAQRNMALVMNHLRTAPAPIFSPKFPLLPGTPPSAHLPLNPVLYITIAIDSVAPLLKVKSIAGAAGGGRSLEMPVPLNLRQRRRTAFMWILEAVEKKPSKGSGRNQFATKLAEEIIAVVEGRSGVWDKRKLVHKVGTTARANLGKKIRVKKGKGN</sequence>
<dbReference type="InterPro" id="IPR023798">
    <property type="entry name" value="Ribosomal_uS7_dom"/>
</dbReference>
<feature type="domain" description="Small ribosomal subunit protein uS7" evidence="8">
    <location>
        <begin position="146"/>
        <end position="305"/>
    </location>
</feature>
<dbReference type="Pfam" id="PF00177">
    <property type="entry name" value="Ribosomal_S7"/>
    <property type="match status" value="1"/>
</dbReference>
<gene>
    <name evidence="9" type="ORF">VHEMI06826</name>
</gene>
<dbReference type="GO" id="GO:0005739">
    <property type="term" value="C:mitochondrion"/>
    <property type="evidence" value="ECO:0007669"/>
    <property type="project" value="UniProtKB-SubCell"/>
</dbReference>
<name>A0A0A1T8G7_9HYPO</name>
<evidence type="ECO:0000256" key="5">
    <source>
        <dbReference type="ARBA" id="ARBA00023274"/>
    </source>
</evidence>
<evidence type="ECO:0000313" key="9">
    <source>
        <dbReference type="EMBL" id="CEJ91089.1"/>
    </source>
</evidence>
<dbReference type="AlphaFoldDB" id="A0A0A1T8G7"/>
<comment type="subcellular location">
    <subcellularLocation>
        <location evidence="1">Mitochondrion</location>
    </subcellularLocation>
</comment>
<evidence type="ECO:0000256" key="7">
    <source>
        <dbReference type="ARBA" id="ARBA00039306"/>
    </source>
</evidence>
<dbReference type="InterPro" id="IPR036823">
    <property type="entry name" value="Ribosomal_uS7_dom_sf"/>
</dbReference>
<dbReference type="Gene3D" id="1.10.455.10">
    <property type="entry name" value="Ribosomal protein S7 domain"/>
    <property type="match status" value="1"/>
</dbReference>
<dbReference type="CDD" id="cd14868">
    <property type="entry name" value="uS7_Mitochondria_Fungi"/>
    <property type="match status" value="1"/>
</dbReference>
<evidence type="ECO:0000313" key="10">
    <source>
        <dbReference type="Proteomes" id="UP000039046"/>
    </source>
</evidence>
<dbReference type="InterPro" id="IPR000235">
    <property type="entry name" value="Ribosomal_uS7"/>
</dbReference>
<keyword evidence="4" id="KW-0496">Mitochondrion</keyword>
<accession>A0A0A1T8G7</accession>
<dbReference type="GO" id="GO:0005840">
    <property type="term" value="C:ribosome"/>
    <property type="evidence" value="ECO:0007669"/>
    <property type="project" value="UniProtKB-KW"/>
</dbReference>
<dbReference type="OrthoDB" id="9972728at2759"/>
<dbReference type="SUPFAM" id="SSF47973">
    <property type="entry name" value="Ribosomal protein S7"/>
    <property type="match status" value="1"/>
</dbReference>
<keyword evidence="3 9" id="KW-0689">Ribosomal protein</keyword>
<dbReference type="EMBL" id="CDHN01000003">
    <property type="protein sequence ID" value="CEJ91089.1"/>
    <property type="molecule type" value="Genomic_DNA"/>
</dbReference>
<comment type="similarity">
    <text evidence="2">Belongs to the universal ribosomal protein uS7 family.</text>
</comment>